<evidence type="ECO:0000256" key="1">
    <source>
        <dbReference type="SAM" id="Phobius"/>
    </source>
</evidence>
<keyword evidence="3" id="KW-1185">Reference proteome</keyword>
<feature type="transmembrane region" description="Helical" evidence="1">
    <location>
        <begin position="191"/>
        <end position="209"/>
    </location>
</feature>
<evidence type="ECO:0000313" key="3">
    <source>
        <dbReference type="Proteomes" id="UP000187455"/>
    </source>
</evidence>
<feature type="transmembrane region" description="Helical" evidence="1">
    <location>
        <begin position="107"/>
        <end position="125"/>
    </location>
</feature>
<organism evidence="2 3">
    <name type="scientific">Smittium mucronatum</name>
    <dbReference type="NCBI Taxonomy" id="133383"/>
    <lineage>
        <taxon>Eukaryota</taxon>
        <taxon>Fungi</taxon>
        <taxon>Fungi incertae sedis</taxon>
        <taxon>Zoopagomycota</taxon>
        <taxon>Kickxellomycotina</taxon>
        <taxon>Harpellomycetes</taxon>
        <taxon>Harpellales</taxon>
        <taxon>Legeriomycetaceae</taxon>
        <taxon>Smittium</taxon>
    </lineage>
</organism>
<comment type="caution">
    <text evidence="2">The sequence shown here is derived from an EMBL/GenBank/DDBJ whole genome shotgun (WGS) entry which is preliminary data.</text>
</comment>
<proteinExistence type="predicted"/>
<dbReference type="Proteomes" id="UP000187455">
    <property type="component" value="Unassembled WGS sequence"/>
</dbReference>
<dbReference type="PANTHER" id="PTHR32251:SF23">
    <property type="entry name" value="3-OXO-5-ALPHA-STEROID 4-DEHYDROGENASE (DUF1295)"/>
    <property type="match status" value="1"/>
</dbReference>
<dbReference type="EMBL" id="LSSL01000572">
    <property type="protein sequence ID" value="OLY84225.1"/>
    <property type="molecule type" value="Genomic_DNA"/>
</dbReference>
<protein>
    <submittedName>
        <fullName evidence="2">Uncharacterized protein</fullName>
    </submittedName>
</protein>
<dbReference type="PROSITE" id="PS50244">
    <property type="entry name" value="S5A_REDUCTASE"/>
    <property type="match status" value="1"/>
</dbReference>
<feature type="transmembrane region" description="Helical" evidence="1">
    <location>
        <begin position="266"/>
        <end position="284"/>
    </location>
</feature>
<evidence type="ECO:0000313" key="2">
    <source>
        <dbReference type="EMBL" id="OLY84225.1"/>
    </source>
</evidence>
<reference evidence="2 3" key="1">
    <citation type="journal article" date="2016" name="Mol. Biol. Evol.">
        <title>Genome-Wide Survey of Gut Fungi (Harpellales) Reveals the First Horizontally Transferred Ubiquitin Gene from a Mosquito Host.</title>
        <authorList>
            <person name="Wang Y."/>
            <person name="White M.M."/>
            <person name="Kvist S."/>
            <person name="Moncalvo J.M."/>
        </authorList>
    </citation>
    <scope>NUCLEOTIDE SEQUENCE [LARGE SCALE GENOMIC DNA]</scope>
    <source>
        <strain evidence="2 3">ALG-7-W6</strain>
    </source>
</reference>
<keyword evidence="1" id="KW-0812">Transmembrane</keyword>
<gene>
    <name evidence="2" type="ORF">AYI68_g1612</name>
</gene>
<feature type="transmembrane region" description="Helical" evidence="1">
    <location>
        <begin position="73"/>
        <end position="92"/>
    </location>
</feature>
<dbReference type="AlphaFoldDB" id="A0A1R0H4X7"/>
<dbReference type="PANTHER" id="PTHR32251">
    <property type="entry name" value="3-OXO-5-ALPHA-STEROID 4-DEHYDROGENASE"/>
    <property type="match status" value="1"/>
</dbReference>
<dbReference type="Gene3D" id="1.20.120.1630">
    <property type="match status" value="1"/>
</dbReference>
<name>A0A1R0H4X7_9FUNG</name>
<accession>A0A1R0H4X7</accession>
<keyword evidence="1" id="KW-0472">Membrane</keyword>
<dbReference type="GO" id="GO:0016020">
    <property type="term" value="C:membrane"/>
    <property type="evidence" value="ECO:0007669"/>
    <property type="project" value="TreeGrafter"/>
</dbReference>
<dbReference type="OrthoDB" id="201504at2759"/>
<feature type="transmembrane region" description="Helical" evidence="1">
    <location>
        <begin position="41"/>
        <end position="61"/>
    </location>
</feature>
<dbReference type="InterPro" id="IPR010721">
    <property type="entry name" value="UstE-like"/>
</dbReference>
<sequence length="342" mass="39762">MTSISVYSEYQKFFSDLSSKNIHSGYGLGYLNYAFNSMNPFIVNSAICIIFIVFTWVMSLIPVGKSKKRNYSYVDRLWSIAPPSFAAIYIAYMNNSLHGNLLESRTFYVSLIIIIWGIRLTYNFYRRGGYSLDSEDYRWEYVKAFVNHPILWELLNLFFISIAQMLLLMSITFPVHLLYVTDKAFASPLTTLDYIVFIYLLLIIAIEALSDQQQWNYQTAKYLYLKKKNSSSSTRPKKIDFKYEVGFIHSGLFRLSRHPNFFCEQLLWLSIGIYCISVASGFFPSVSYDYIIGSLSLITLFLASTDMTEKITASKYPKYAEYQKKTSKVIPWFSQKISYKSD</sequence>
<keyword evidence="1" id="KW-1133">Transmembrane helix</keyword>
<dbReference type="Pfam" id="PF06966">
    <property type="entry name" value="DUF1295"/>
    <property type="match status" value="1"/>
</dbReference>
<feature type="transmembrane region" description="Helical" evidence="1">
    <location>
        <begin position="157"/>
        <end position="179"/>
    </location>
</feature>